<dbReference type="CDD" id="cd00564">
    <property type="entry name" value="TMP_TenI"/>
    <property type="match status" value="1"/>
</dbReference>
<dbReference type="InterPro" id="IPR013785">
    <property type="entry name" value="Aldolase_TIM"/>
</dbReference>
<gene>
    <name evidence="9 13" type="primary">thiE</name>
    <name evidence="13" type="ORF">GCM10017764_15910</name>
</gene>
<evidence type="ECO:0000256" key="11">
    <source>
        <dbReference type="RuleBase" id="RU004253"/>
    </source>
</evidence>
<dbReference type="PANTHER" id="PTHR20857">
    <property type="entry name" value="THIAMINE-PHOSPHATE PYROPHOSPHORYLASE"/>
    <property type="match status" value="1"/>
</dbReference>
<comment type="similarity">
    <text evidence="9 10">Belongs to the thiamine-phosphate synthase family.</text>
</comment>
<dbReference type="EMBL" id="BNAF01000005">
    <property type="protein sequence ID" value="GHE33572.1"/>
    <property type="molecule type" value="Genomic_DNA"/>
</dbReference>
<evidence type="ECO:0000256" key="9">
    <source>
        <dbReference type="HAMAP-Rule" id="MF_00097"/>
    </source>
</evidence>
<reference evidence="14" key="1">
    <citation type="journal article" date="2019" name="Int. J. Syst. Evol. Microbiol.">
        <title>The Global Catalogue of Microorganisms (GCM) 10K type strain sequencing project: providing services to taxonomists for standard genome sequencing and annotation.</title>
        <authorList>
            <consortium name="The Broad Institute Genomics Platform"/>
            <consortium name="The Broad Institute Genome Sequencing Center for Infectious Disease"/>
            <person name="Wu L."/>
            <person name="Ma J."/>
        </authorList>
    </citation>
    <scope>NUCLEOTIDE SEQUENCE [LARGE SCALE GENOMIC DNA]</scope>
    <source>
        <strain evidence="14">CGMCC 1.12966</strain>
    </source>
</reference>
<comment type="pathway">
    <text evidence="1 9 11">Cofactor biosynthesis; thiamine diphosphate biosynthesis; thiamine phosphate from 4-amino-2-methyl-5-diphosphomethylpyrimidine and 4-methyl-5-(2-phosphoethyl)-thiazole: step 1/1.</text>
</comment>
<feature type="binding site" evidence="9">
    <location>
        <position position="93"/>
    </location>
    <ligand>
        <name>Mg(2+)</name>
        <dbReference type="ChEBI" id="CHEBI:18420"/>
    </ligand>
</feature>
<evidence type="ECO:0000256" key="2">
    <source>
        <dbReference type="ARBA" id="ARBA00022679"/>
    </source>
</evidence>
<evidence type="ECO:0000313" key="14">
    <source>
        <dbReference type="Proteomes" id="UP000620550"/>
    </source>
</evidence>
<feature type="binding site" evidence="9">
    <location>
        <begin position="189"/>
        <end position="190"/>
    </location>
    <ligand>
        <name>2-[(2R,5Z)-2-carboxy-4-methylthiazol-5(2H)-ylidene]ethyl phosphate</name>
        <dbReference type="ChEBI" id="CHEBI:62899"/>
    </ligand>
</feature>
<keyword evidence="14" id="KW-1185">Reference proteome</keyword>
<name>A0ABQ3HW59_9SPHI</name>
<keyword evidence="3 9" id="KW-0479">Metal-binding</keyword>
<feature type="binding site" evidence="9">
    <location>
        <begin position="41"/>
        <end position="45"/>
    </location>
    <ligand>
        <name>4-amino-2-methyl-5-(diphosphooxymethyl)pyrimidine</name>
        <dbReference type="ChEBI" id="CHEBI:57841"/>
    </ligand>
</feature>
<dbReference type="EC" id="2.5.1.3" evidence="9"/>
<dbReference type="InterPro" id="IPR034291">
    <property type="entry name" value="TMP_synthase"/>
</dbReference>
<evidence type="ECO:0000256" key="7">
    <source>
        <dbReference type="ARBA" id="ARBA00047851"/>
    </source>
</evidence>
<dbReference type="InterPro" id="IPR036206">
    <property type="entry name" value="ThiamineP_synth_sf"/>
</dbReference>
<keyword evidence="5 9" id="KW-0784">Thiamine biosynthesis</keyword>
<feature type="binding site" evidence="9">
    <location>
        <position position="112"/>
    </location>
    <ligand>
        <name>4-amino-2-methyl-5-(diphosphooxymethyl)pyrimidine</name>
        <dbReference type="ChEBI" id="CHEBI:57841"/>
    </ligand>
</feature>
<dbReference type="RefSeq" id="WP_189626115.1">
    <property type="nucleotide sequence ID" value="NZ_BNAF01000005.1"/>
</dbReference>
<proteinExistence type="inferred from homology"/>
<evidence type="ECO:0000313" key="13">
    <source>
        <dbReference type="EMBL" id="GHE33572.1"/>
    </source>
</evidence>
<dbReference type="Pfam" id="PF02581">
    <property type="entry name" value="TMP-TENI"/>
    <property type="match status" value="1"/>
</dbReference>
<comment type="function">
    <text evidence="9">Condenses 4-methyl-5-(beta-hydroxyethyl)thiazole monophosphate (THZ-P) and 2-methyl-4-amino-5-hydroxymethyl pyrimidine pyrophosphate (HMP-PP) to form thiamine monophosphate (TMP).</text>
</comment>
<feature type="domain" description="Thiamine phosphate synthase/TenI" evidence="12">
    <location>
        <begin position="11"/>
        <end position="192"/>
    </location>
</feature>
<dbReference type="NCBIfam" id="TIGR00693">
    <property type="entry name" value="thiE"/>
    <property type="match status" value="1"/>
</dbReference>
<feature type="binding site" evidence="9">
    <location>
        <position position="73"/>
    </location>
    <ligand>
        <name>4-amino-2-methyl-5-(diphosphooxymethyl)pyrimidine</name>
        <dbReference type="ChEBI" id="CHEBI:57841"/>
    </ligand>
</feature>
<comment type="catalytic activity">
    <reaction evidence="6 9 10">
        <text>4-methyl-5-(2-phosphooxyethyl)-thiazole + 4-amino-2-methyl-5-(diphosphooxymethyl)pyrimidine + H(+) = thiamine phosphate + diphosphate</text>
        <dbReference type="Rhea" id="RHEA:22328"/>
        <dbReference type="ChEBI" id="CHEBI:15378"/>
        <dbReference type="ChEBI" id="CHEBI:33019"/>
        <dbReference type="ChEBI" id="CHEBI:37575"/>
        <dbReference type="ChEBI" id="CHEBI:57841"/>
        <dbReference type="ChEBI" id="CHEBI:58296"/>
        <dbReference type="EC" id="2.5.1.3"/>
    </reaction>
</comment>
<dbReference type="Proteomes" id="UP000620550">
    <property type="component" value="Unassembled WGS sequence"/>
</dbReference>
<organism evidence="13 14">
    <name type="scientific">Sphingobacterium griseoflavum</name>
    <dbReference type="NCBI Taxonomy" id="1474952"/>
    <lineage>
        <taxon>Bacteria</taxon>
        <taxon>Pseudomonadati</taxon>
        <taxon>Bacteroidota</taxon>
        <taxon>Sphingobacteriia</taxon>
        <taxon>Sphingobacteriales</taxon>
        <taxon>Sphingobacteriaceae</taxon>
        <taxon>Sphingobacterium</taxon>
    </lineage>
</organism>
<dbReference type="HAMAP" id="MF_00097">
    <property type="entry name" value="TMP_synthase"/>
    <property type="match status" value="1"/>
</dbReference>
<comment type="caution">
    <text evidence="9">Lacks conserved residue(s) required for the propagation of feature annotation.</text>
</comment>
<comment type="catalytic activity">
    <reaction evidence="7 9 10">
        <text>2-(2-carboxy-4-methylthiazol-5-yl)ethyl phosphate + 4-amino-2-methyl-5-(diphosphooxymethyl)pyrimidine + 2 H(+) = thiamine phosphate + CO2 + diphosphate</text>
        <dbReference type="Rhea" id="RHEA:47848"/>
        <dbReference type="ChEBI" id="CHEBI:15378"/>
        <dbReference type="ChEBI" id="CHEBI:16526"/>
        <dbReference type="ChEBI" id="CHEBI:33019"/>
        <dbReference type="ChEBI" id="CHEBI:37575"/>
        <dbReference type="ChEBI" id="CHEBI:57841"/>
        <dbReference type="ChEBI" id="CHEBI:62890"/>
        <dbReference type="EC" id="2.5.1.3"/>
    </reaction>
</comment>
<accession>A0ABQ3HW59</accession>
<keyword evidence="2 9" id="KW-0808">Transferase</keyword>
<dbReference type="Gene3D" id="3.20.20.70">
    <property type="entry name" value="Aldolase class I"/>
    <property type="match status" value="1"/>
</dbReference>
<evidence type="ECO:0000256" key="5">
    <source>
        <dbReference type="ARBA" id="ARBA00022977"/>
    </source>
</evidence>
<protein>
    <recommendedName>
        <fullName evidence="9">Thiamine-phosphate synthase</fullName>
        <shortName evidence="9">TP synthase</shortName>
        <shortName evidence="9">TPS</shortName>
        <ecNumber evidence="9">2.5.1.3</ecNumber>
    </recommendedName>
    <alternativeName>
        <fullName evidence="9">Thiamine-phosphate pyrophosphorylase</fullName>
        <shortName evidence="9">TMP pyrophosphorylase</shortName>
        <shortName evidence="9">TMP-PPase</shortName>
    </alternativeName>
</protein>
<comment type="caution">
    <text evidence="13">The sequence shown here is derived from an EMBL/GenBank/DDBJ whole genome shotgun (WGS) entry which is preliminary data.</text>
</comment>
<evidence type="ECO:0000256" key="10">
    <source>
        <dbReference type="RuleBase" id="RU003826"/>
    </source>
</evidence>
<evidence type="ECO:0000256" key="6">
    <source>
        <dbReference type="ARBA" id="ARBA00047334"/>
    </source>
</evidence>
<dbReference type="SUPFAM" id="SSF51391">
    <property type="entry name" value="Thiamin phosphate synthase"/>
    <property type="match status" value="1"/>
</dbReference>
<feature type="binding site" evidence="9">
    <location>
        <begin position="138"/>
        <end position="140"/>
    </location>
    <ligand>
        <name>2-[(2R,5Z)-2-carboxy-4-methylthiazol-5(2H)-ylidene]ethyl phosphate</name>
        <dbReference type="ChEBI" id="CHEBI:62899"/>
    </ligand>
</feature>
<comment type="cofactor">
    <cofactor evidence="9">
        <name>Mg(2+)</name>
        <dbReference type="ChEBI" id="CHEBI:18420"/>
    </cofactor>
    <text evidence="9">Binds 1 Mg(2+) ion per subunit.</text>
</comment>
<evidence type="ECO:0000256" key="1">
    <source>
        <dbReference type="ARBA" id="ARBA00005165"/>
    </source>
</evidence>
<comment type="catalytic activity">
    <reaction evidence="8 9 10">
        <text>2-[(2R,5Z)-2-carboxy-4-methylthiazol-5(2H)-ylidene]ethyl phosphate + 4-amino-2-methyl-5-(diphosphooxymethyl)pyrimidine + 2 H(+) = thiamine phosphate + CO2 + diphosphate</text>
        <dbReference type="Rhea" id="RHEA:47844"/>
        <dbReference type="ChEBI" id="CHEBI:15378"/>
        <dbReference type="ChEBI" id="CHEBI:16526"/>
        <dbReference type="ChEBI" id="CHEBI:33019"/>
        <dbReference type="ChEBI" id="CHEBI:37575"/>
        <dbReference type="ChEBI" id="CHEBI:57841"/>
        <dbReference type="ChEBI" id="CHEBI:62899"/>
        <dbReference type="EC" id="2.5.1.3"/>
    </reaction>
</comment>
<sequence>MSIDPTFPYPLYLVISERDCVGRPWLWVAEQAMLGGIDIIQLREKDLSKKDFFRKAWALKQLTEQYEIPLIINDAVDIAVDVDAWGVHVGQQDRSPLSILEQYGDQLRIGWSIENLAQLNSNQVAAVHHLAVSPVFATATKLDTITEWGIDGIRTLRMQTDKPLIAIGKMNVDTAAKALAAGANSIAVVSAICAAPEPRKASERLKKMLIS</sequence>
<feature type="binding site" evidence="9">
    <location>
        <position position="141"/>
    </location>
    <ligand>
        <name>4-amino-2-methyl-5-(diphosphooxymethyl)pyrimidine</name>
        <dbReference type="ChEBI" id="CHEBI:57841"/>
    </ligand>
</feature>
<feature type="binding site" evidence="9">
    <location>
        <position position="74"/>
    </location>
    <ligand>
        <name>Mg(2+)</name>
        <dbReference type="ChEBI" id="CHEBI:18420"/>
    </ligand>
</feature>
<evidence type="ECO:0000259" key="12">
    <source>
        <dbReference type="Pfam" id="PF02581"/>
    </source>
</evidence>
<evidence type="ECO:0000256" key="3">
    <source>
        <dbReference type="ARBA" id="ARBA00022723"/>
    </source>
</evidence>
<evidence type="ECO:0000256" key="4">
    <source>
        <dbReference type="ARBA" id="ARBA00022842"/>
    </source>
</evidence>
<dbReference type="PANTHER" id="PTHR20857:SF23">
    <property type="entry name" value="THIAMINE BIOSYNTHETIC BIFUNCTIONAL ENZYME"/>
    <property type="match status" value="1"/>
</dbReference>
<evidence type="ECO:0000256" key="8">
    <source>
        <dbReference type="ARBA" id="ARBA00047883"/>
    </source>
</evidence>
<keyword evidence="4 9" id="KW-0460">Magnesium</keyword>
<dbReference type="InterPro" id="IPR022998">
    <property type="entry name" value="ThiamineP_synth_TenI"/>
</dbReference>